<organism evidence="2 3">
    <name type="scientific">Prauserella rugosa</name>
    <dbReference type="NCBI Taxonomy" id="43354"/>
    <lineage>
        <taxon>Bacteria</taxon>
        <taxon>Bacillati</taxon>
        <taxon>Actinomycetota</taxon>
        <taxon>Actinomycetes</taxon>
        <taxon>Pseudonocardiales</taxon>
        <taxon>Pseudonocardiaceae</taxon>
        <taxon>Prauserella</taxon>
    </lineage>
</organism>
<name>A0A660CC24_9PSEU</name>
<proteinExistence type="predicted"/>
<protein>
    <submittedName>
        <fullName evidence="2">Pimeloyl-ACP methyl ester carboxylesterase</fullName>
    </submittedName>
</protein>
<dbReference type="PRINTS" id="PR00111">
    <property type="entry name" value="ABHYDROLASE"/>
</dbReference>
<accession>A0A660CC24</accession>
<dbReference type="EMBL" id="VLJV01000001">
    <property type="protein sequence ID" value="TWH19447.1"/>
    <property type="molecule type" value="Genomic_DNA"/>
</dbReference>
<feature type="domain" description="AB hydrolase-1" evidence="1">
    <location>
        <begin position="36"/>
        <end position="266"/>
    </location>
</feature>
<comment type="caution">
    <text evidence="2">The sequence shown here is derived from an EMBL/GenBank/DDBJ whole genome shotgun (WGS) entry which is preliminary data.</text>
</comment>
<dbReference type="GO" id="GO:0003824">
    <property type="term" value="F:catalytic activity"/>
    <property type="evidence" value="ECO:0007669"/>
    <property type="project" value="UniProtKB-ARBA"/>
</dbReference>
<dbReference type="SUPFAM" id="SSF53474">
    <property type="entry name" value="alpha/beta-Hydrolases"/>
    <property type="match status" value="1"/>
</dbReference>
<evidence type="ECO:0000259" key="1">
    <source>
        <dbReference type="Pfam" id="PF12697"/>
    </source>
</evidence>
<dbReference type="Proteomes" id="UP000317303">
    <property type="component" value="Unassembled WGS sequence"/>
</dbReference>
<dbReference type="Pfam" id="PF12697">
    <property type="entry name" value="Abhydrolase_6"/>
    <property type="match status" value="1"/>
</dbReference>
<keyword evidence="3" id="KW-1185">Reference proteome</keyword>
<reference evidence="2 3" key="1">
    <citation type="submission" date="2019-07" db="EMBL/GenBank/DDBJ databases">
        <title>R&amp;d 2014.</title>
        <authorList>
            <person name="Klenk H.-P."/>
        </authorList>
    </citation>
    <scope>NUCLEOTIDE SEQUENCE [LARGE SCALE GENOMIC DNA]</scope>
    <source>
        <strain evidence="2 3">DSM 43194</strain>
    </source>
</reference>
<dbReference type="Gene3D" id="3.40.50.1820">
    <property type="entry name" value="alpha/beta hydrolase"/>
    <property type="match status" value="1"/>
</dbReference>
<sequence>MTAEMTAAMRAEMSARYLEIAGTRSFVLEEGAGTPVLCLHTAGQNGVQWRDTHPALAALGYRVVVPDLPGHGRSEPAPGGPVRDLADYAAWCEDLIDVLGLERPFVVGCSIGGAIALHLAVRRGAQLSGVVAMAAYGGSDEPRPSVRGLERELIDAAAPSRSDRTYLGTLAVVGDRVPAARAELIARMHRREDPEISTSDLIGWATHDVRDGLPSIACPVRLVVGRDDLWVEPADVRATAEAIPEARLTVLEGIGHYPMEEMEGFAGELHRWLGELGDRTPRRVA</sequence>
<dbReference type="InterPro" id="IPR000073">
    <property type="entry name" value="AB_hydrolase_1"/>
</dbReference>
<dbReference type="PANTHER" id="PTHR43798">
    <property type="entry name" value="MONOACYLGLYCEROL LIPASE"/>
    <property type="match status" value="1"/>
</dbReference>
<gene>
    <name evidence="2" type="ORF">JD82_01272</name>
</gene>
<dbReference type="InterPro" id="IPR050266">
    <property type="entry name" value="AB_hydrolase_sf"/>
</dbReference>
<dbReference type="AlphaFoldDB" id="A0A660CC24"/>
<evidence type="ECO:0000313" key="3">
    <source>
        <dbReference type="Proteomes" id="UP000317303"/>
    </source>
</evidence>
<evidence type="ECO:0000313" key="2">
    <source>
        <dbReference type="EMBL" id="TWH19447.1"/>
    </source>
</evidence>
<dbReference type="InterPro" id="IPR029058">
    <property type="entry name" value="AB_hydrolase_fold"/>
</dbReference>